<keyword evidence="3" id="KW-1185">Reference proteome</keyword>
<evidence type="ECO:0000259" key="1">
    <source>
        <dbReference type="Pfam" id="PF13619"/>
    </source>
</evidence>
<dbReference type="InterPro" id="IPR025309">
    <property type="entry name" value="KTSC_dom"/>
</dbReference>
<dbReference type="eggNOG" id="ENOG5033676">
    <property type="taxonomic scope" value="Bacteria"/>
</dbReference>
<dbReference type="STRING" id="580332.Slit_1949"/>
<dbReference type="OrthoDB" id="8909582at2"/>
<accession>D5CT92</accession>
<protein>
    <recommendedName>
        <fullName evidence="1">KTSC domain-containing protein</fullName>
    </recommendedName>
</protein>
<gene>
    <name evidence="2" type="ordered locus">Slit_1949</name>
</gene>
<dbReference type="RefSeq" id="WP_013030076.1">
    <property type="nucleotide sequence ID" value="NC_013959.1"/>
</dbReference>
<feature type="domain" description="KTSC" evidence="1">
    <location>
        <begin position="17"/>
        <end position="77"/>
    </location>
</feature>
<dbReference type="Proteomes" id="UP000001625">
    <property type="component" value="Chromosome"/>
</dbReference>
<organism evidence="2 3">
    <name type="scientific">Sideroxydans lithotrophicus (strain ES-1)</name>
    <dbReference type="NCBI Taxonomy" id="580332"/>
    <lineage>
        <taxon>Bacteria</taxon>
        <taxon>Pseudomonadati</taxon>
        <taxon>Pseudomonadota</taxon>
        <taxon>Betaproteobacteria</taxon>
        <taxon>Nitrosomonadales</taxon>
        <taxon>Gallionellaceae</taxon>
        <taxon>Sideroxydans</taxon>
    </lineage>
</organism>
<dbReference type="KEGG" id="slt:Slit_1949"/>
<evidence type="ECO:0000313" key="2">
    <source>
        <dbReference type="EMBL" id="ADE12178.1"/>
    </source>
</evidence>
<dbReference type="HOGENOM" id="CLU_174765_0_1_4"/>
<evidence type="ECO:0000313" key="3">
    <source>
        <dbReference type="Proteomes" id="UP000001625"/>
    </source>
</evidence>
<sequence length="94" mass="10278">MNTETKERPVIAMDKVESSQIAAIGHHPETNTLAIQFAARSGTGSIYHYSNFTAEDFAAFKGAESIGSHFGKVIKPNPEKYPFVKVWPALPEAV</sequence>
<dbReference type="EMBL" id="CP001965">
    <property type="protein sequence ID" value="ADE12178.1"/>
    <property type="molecule type" value="Genomic_DNA"/>
</dbReference>
<dbReference type="AlphaFoldDB" id="D5CT92"/>
<reference evidence="2 3" key="1">
    <citation type="submission" date="2010-03" db="EMBL/GenBank/DDBJ databases">
        <title>Complete sequence of Sideroxydans lithotrophicus ES-1.</title>
        <authorList>
            <consortium name="US DOE Joint Genome Institute"/>
            <person name="Lucas S."/>
            <person name="Copeland A."/>
            <person name="Lapidus A."/>
            <person name="Cheng J.-F."/>
            <person name="Bruce D."/>
            <person name="Goodwin L."/>
            <person name="Pitluck S."/>
            <person name="Munk A.C."/>
            <person name="Detter J.C."/>
            <person name="Han C."/>
            <person name="Tapia R."/>
            <person name="Larimer F."/>
            <person name="Land M."/>
            <person name="Hauser L."/>
            <person name="Kyrpides N."/>
            <person name="Ivanova N."/>
            <person name="Emerson D."/>
            <person name="Woyke T."/>
        </authorList>
    </citation>
    <scope>NUCLEOTIDE SEQUENCE [LARGE SCALE GENOMIC DNA]</scope>
    <source>
        <strain evidence="2 3">ES-1</strain>
    </source>
</reference>
<name>D5CT92_SIDLE</name>
<dbReference type="Pfam" id="PF13619">
    <property type="entry name" value="KTSC"/>
    <property type="match status" value="1"/>
</dbReference>
<proteinExistence type="predicted"/>